<dbReference type="Proteomes" id="UP000009046">
    <property type="component" value="Unassembled WGS sequence"/>
</dbReference>
<dbReference type="RefSeq" id="XP_002424057.1">
    <property type="nucleotide sequence ID" value="XM_002424012.1"/>
</dbReference>
<dbReference type="KEGG" id="phu:Phum_PHUM105960"/>
<dbReference type="InterPro" id="IPR000301">
    <property type="entry name" value="Tetraspanin_animals"/>
</dbReference>
<dbReference type="PANTHER" id="PTHR19282">
    <property type="entry name" value="TETRASPANIN"/>
    <property type="match status" value="1"/>
</dbReference>
<evidence type="ECO:0000256" key="3">
    <source>
        <dbReference type="ARBA" id="ARBA00022692"/>
    </source>
</evidence>
<feature type="transmembrane region" description="Helical" evidence="6">
    <location>
        <begin position="231"/>
        <end position="260"/>
    </location>
</feature>
<dbReference type="FunCoup" id="E0VD63">
    <property type="interactions" value="229"/>
</dbReference>
<evidence type="ECO:0000256" key="5">
    <source>
        <dbReference type="ARBA" id="ARBA00023136"/>
    </source>
</evidence>
<dbReference type="InterPro" id="IPR018503">
    <property type="entry name" value="Tetraspanin_CS"/>
</dbReference>
<keyword evidence="5 6" id="KW-0472">Membrane</keyword>
<dbReference type="PROSITE" id="PS00421">
    <property type="entry name" value="TM4_1"/>
    <property type="match status" value="1"/>
</dbReference>
<dbReference type="Gene3D" id="1.10.1450.10">
    <property type="entry name" value="Tetraspanin"/>
    <property type="match status" value="1"/>
</dbReference>
<dbReference type="InParanoid" id="E0VD63"/>
<keyword evidence="9" id="KW-1185">Reference proteome</keyword>
<dbReference type="STRING" id="121224.E0VD63"/>
<evidence type="ECO:0000313" key="9">
    <source>
        <dbReference type="Proteomes" id="UP000009046"/>
    </source>
</evidence>
<evidence type="ECO:0000256" key="2">
    <source>
        <dbReference type="ARBA" id="ARBA00006840"/>
    </source>
</evidence>
<dbReference type="EnsemblMetazoa" id="PHUM105960-RA">
    <property type="protein sequence ID" value="PHUM105960-PA"/>
    <property type="gene ID" value="PHUM105960"/>
</dbReference>
<dbReference type="AlphaFoldDB" id="E0VD63"/>
<feature type="transmembrane region" description="Helical" evidence="6">
    <location>
        <begin position="12"/>
        <end position="36"/>
    </location>
</feature>
<accession>E0VD63</accession>
<dbReference type="EMBL" id="AAZO01001256">
    <property type="status" value="NOT_ANNOTATED_CDS"/>
    <property type="molecule type" value="Genomic_DNA"/>
</dbReference>
<protein>
    <recommendedName>
        <fullName evidence="6">Tetraspanin</fullName>
    </recommendedName>
</protein>
<reference evidence="7" key="2">
    <citation type="submission" date="2007-04" db="EMBL/GenBank/DDBJ databases">
        <title>The genome of the human body louse.</title>
        <authorList>
            <consortium name="The Human Body Louse Genome Consortium"/>
            <person name="Kirkness E."/>
            <person name="Walenz B."/>
            <person name="Hass B."/>
            <person name="Bruggner R."/>
            <person name="Strausberg R."/>
        </authorList>
    </citation>
    <scope>NUCLEOTIDE SEQUENCE</scope>
    <source>
        <strain evidence="7">USDA</strain>
    </source>
</reference>
<proteinExistence type="inferred from homology"/>
<dbReference type="VEuPathDB" id="VectorBase:PHUM105960"/>
<comment type="subcellular location">
    <subcellularLocation>
        <location evidence="1 6">Membrane</location>
        <topology evidence="1 6">Multi-pass membrane protein</topology>
    </subcellularLocation>
</comment>
<dbReference type="InterPro" id="IPR018499">
    <property type="entry name" value="Tetraspanin/Peripherin"/>
</dbReference>
<dbReference type="HOGENOM" id="CLU_055524_4_2_1"/>
<dbReference type="SUPFAM" id="SSF48652">
    <property type="entry name" value="Tetraspanin"/>
    <property type="match status" value="1"/>
</dbReference>
<sequence>MGSNSCYSILKYLVVVINLIFWIIGLAIVALCIWLLTDSSAYLRVTQDEQNFQSGIYVFLAIGILILLVGVLGCCGACNESQCLLVSFFCILLVVVAAEIAAFAWAYTNRNELKNLVEVSFQKTIEEEYGIIDSRTVTIDTIQKELKCCGAKGPMDWANSQYNNKKTQLDLSVSSVLQHFEIPESCCKGDKDDVLCKTGRIGKGTLPISPIIHETGCVSKVYDYIEGYSPIVIGIVAGIAILEILGLILSLILCCAVRFVDRYKA</sequence>
<dbReference type="InterPro" id="IPR008952">
    <property type="entry name" value="Tetraspanin_EC2_sf"/>
</dbReference>
<dbReference type="EMBL" id="DS235072">
    <property type="protein sequence ID" value="EEB11319.1"/>
    <property type="molecule type" value="Genomic_DNA"/>
</dbReference>
<dbReference type="OrthoDB" id="10016273at2759"/>
<evidence type="ECO:0000313" key="7">
    <source>
        <dbReference type="EMBL" id="EEB11319.1"/>
    </source>
</evidence>
<dbReference type="Pfam" id="PF00335">
    <property type="entry name" value="Tetraspanin"/>
    <property type="match status" value="1"/>
</dbReference>
<reference evidence="7" key="1">
    <citation type="submission" date="2007-04" db="EMBL/GenBank/DDBJ databases">
        <title>Annotation of Pediculus humanus corporis strain USDA.</title>
        <authorList>
            <person name="Kirkness E."/>
            <person name="Hannick L."/>
            <person name="Hass B."/>
            <person name="Bruggner R."/>
            <person name="Lawson D."/>
            <person name="Bidwell S."/>
            <person name="Joardar V."/>
            <person name="Caler E."/>
            <person name="Walenz B."/>
            <person name="Inman J."/>
            <person name="Schobel S."/>
            <person name="Galinsky K."/>
            <person name="Amedeo P."/>
            <person name="Strausberg R."/>
        </authorList>
    </citation>
    <scope>NUCLEOTIDE SEQUENCE</scope>
    <source>
        <strain evidence="7">USDA</strain>
    </source>
</reference>
<dbReference type="eggNOG" id="KOG3882">
    <property type="taxonomic scope" value="Eukaryota"/>
</dbReference>
<evidence type="ECO:0000256" key="4">
    <source>
        <dbReference type="ARBA" id="ARBA00022989"/>
    </source>
</evidence>
<dbReference type="OMA" id="VQVKPTC"/>
<dbReference type="PRINTS" id="PR00259">
    <property type="entry name" value="TMFOUR"/>
</dbReference>
<feature type="transmembrane region" description="Helical" evidence="6">
    <location>
        <begin position="56"/>
        <end position="77"/>
    </location>
</feature>
<name>E0VD63_PEDHC</name>
<dbReference type="PANTHER" id="PTHR19282:SF551">
    <property type="entry name" value="RE08073P-RELATED"/>
    <property type="match status" value="1"/>
</dbReference>
<reference evidence="8" key="3">
    <citation type="submission" date="2021-02" db="UniProtKB">
        <authorList>
            <consortium name="EnsemblMetazoa"/>
        </authorList>
    </citation>
    <scope>IDENTIFICATION</scope>
    <source>
        <strain evidence="8">USDA</strain>
    </source>
</reference>
<dbReference type="GO" id="GO:0005886">
    <property type="term" value="C:plasma membrane"/>
    <property type="evidence" value="ECO:0007669"/>
    <property type="project" value="TreeGrafter"/>
</dbReference>
<organism>
    <name type="scientific">Pediculus humanus subsp. corporis</name>
    <name type="common">Body louse</name>
    <dbReference type="NCBI Taxonomy" id="121224"/>
    <lineage>
        <taxon>Eukaryota</taxon>
        <taxon>Metazoa</taxon>
        <taxon>Ecdysozoa</taxon>
        <taxon>Arthropoda</taxon>
        <taxon>Hexapoda</taxon>
        <taxon>Insecta</taxon>
        <taxon>Pterygota</taxon>
        <taxon>Neoptera</taxon>
        <taxon>Paraneoptera</taxon>
        <taxon>Psocodea</taxon>
        <taxon>Troctomorpha</taxon>
        <taxon>Phthiraptera</taxon>
        <taxon>Anoplura</taxon>
        <taxon>Pediculidae</taxon>
        <taxon>Pediculus</taxon>
    </lineage>
</organism>
<dbReference type="PIRSF" id="PIRSF002419">
    <property type="entry name" value="Tetraspanin"/>
    <property type="match status" value="1"/>
</dbReference>
<keyword evidence="4 6" id="KW-1133">Transmembrane helix</keyword>
<evidence type="ECO:0000256" key="1">
    <source>
        <dbReference type="ARBA" id="ARBA00004141"/>
    </source>
</evidence>
<comment type="similarity">
    <text evidence="2 6">Belongs to the tetraspanin (TM4SF) family.</text>
</comment>
<feature type="transmembrane region" description="Helical" evidence="6">
    <location>
        <begin position="84"/>
        <end position="107"/>
    </location>
</feature>
<gene>
    <name evidence="8" type="primary">8238180</name>
    <name evidence="7" type="ORF">Phum_PHUM105960</name>
</gene>
<evidence type="ECO:0000313" key="8">
    <source>
        <dbReference type="EnsemblMetazoa" id="PHUM105960-PA"/>
    </source>
</evidence>
<dbReference type="GeneID" id="8238180"/>
<dbReference type="CTD" id="8238180"/>
<keyword evidence="3 6" id="KW-0812">Transmembrane</keyword>
<evidence type="ECO:0000256" key="6">
    <source>
        <dbReference type="RuleBase" id="RU361218"/>
    </source>
</evidence>